<evidence type="ECO:0000256" key="1">
    <source>
        <dbReference type="SAM" id="SignalP"/>
    </source>
</evidence>
<evidence type="ECO:0008006" key="4">
    <source>
        <dbReference type="Google" id="ProtNLM"/>
    </source>
</evidence>
<proteinExistence type="predicted"/>
<name>A0ABU9MS11_9GAMM</name>
<dbReference type="Proteomes" id="UP001447008">
    <property type="component" value="Unassembled WGS sequence"/>
</dbReference>
<keyword evidence="3" id="KW-1185">Reference proteome</keyword>
<comment type="caution">
    <text evidence="2">The sequence shown here is derived from an EMBL/GenBank/DDBJ whole genome shotgun (WGS) entry which is preliminary data.</text>
</comment>
<reference evidence="2 3" key="1">
    <citation type="submission" date="2024-03" db="EMBL/GenBank/DDBJ databases">
        <title>Pseudoalteromonas qingdaonensis sp. nov., isolated from the intestines of marine benthic organisms.</title>
        <authorList>
            <person name="Lin X."/>
            <person name="Fang S."/>
            <person name="Hu X."/>
        </authorList>
    </citation>
    <scope>NUCLEOTIDE SEQUENCE [LARGE SCALE GENOMIC DNA]</scope>
    <source>
        <strain evidence="2 3">YIC-827</strain>
    </source>
</reference>
<dbReference type="PROSITE" id="PS51257">
    <property type="entry name" value="PROKAR_LIPOPROTEIN"/>
    <property type="match status" value="1"/>
</dbReference>
<accession>A0ABU9MS11</accession>
<dbReference type="EMBL" id="JBCGCU010000001">
    <property type="protein sequence ID" value="MEM0514094.1"/>
    <property type="molecule type" value="Genomic_DNA"/>
</dbReference>
<feature type="signal peptide" evidence="1">
    <location>
        <begin position="1"/>
        <end position="23"/>
    </location>
</feature>
<keyword evidence="1" id="KW-0732">Signal</keyword>
<sequence length="80" mass="8635">MNKAITSAAFAGALMLVLGGCQNGVNNPELNQCAQQNFQCENSCNNSSIDESMTNQVCVAQCQEAYNRCKEQAEKLGDIK</sequence>
<protein>
    <recommendedName>
        <fullName evidence="4">Orphan protein</fullName>
    </recommendedName>
</protein>
<evidence type="ECO:0000313" key="3">
    <source>
        <dbReference type="Proteomes" id="UP001447008"/>
    </source>
</evidence>
<organism evidence="2 3">
    <name type="scientific">Pseudoalteromonas qingdaonensis</name>
    <dbReference type="NCBI Taxonomy" id="3131913"/>
    <lineage>
        <taxon>Bacteria</taxon>
        <taxon>Pseudomonadati</taxon>
        <taxon>Pseudomonadota</taxon>
        <taxon>Gammaproteobacteria</taxon>
        <taxon>Alteromonadales</taxon>
        <taxon>Pseudoalteromonadaceae</taxon>
        <taxon>Pseudoalteromonas</taxon>
    </lineage>
</organism>
<gene>
    <name evidence="2" type="ORF">WCN91_01335</name>
</gene>
<feature type="chain" id="PRO_5046750471" description="Orphan protein" evidence="1">
    <location>
        <begin position="24"/>
        <end position="80"/>
    </location>
</feature>
<evidence type="ECO:0000313" key="2">
    <source>
        <dbReference type="EMBL" id="MEM0514094.1"/>
    </source>
</evidence>
<dbReference type="RefSeq" id="WP_342675626.1">
    <property type="nucleotide sequence ID" value="NZ_JBCGCU010000001.1"/>
</dbReference>